<dbReference type="Proteomes" id="UP000321192">
    <property type="component" value="Unassembled WGS sequence"/>
</dbReference>
<evidence type="ECO:0000313" key="1">
    <source>
        <dbReference type="EMBL" id="TXH86237.1"/>
    </source>
</evidence>
<name>A0A5C7SRM1_THASP</name>
<dbReference type="EMBL" id="SSFD01000115">
    <property type="protein sequence ID" value="TXH86237.1"/>
    <property type="molecule type" value="Genomic_DNA"/>
</dbReference>
<accession>A0A5C7SRM1</accession>
<evidence type="ECO:0000313" key="2">
    <source>
        <dbReference type="Proteomes" id="UP000321192"/>
    </source>
</evidence>
<gene>
    <name evidence="1" type="ORF">E6Q80_08045</name>
</gene>
<organism evidence="1 2">
    <name type="scientific">Thauera aminoaromatica</name>
    <dbReference type="NCBI Taxonomy" id="164330"/>
    <lineage>
        <taxon>Bacteria</taxon>
        <taxon>Pseudomonadati</taxon>
        <taxon>Pseudomonadota</taxon>
        <taxon>Betaproteobacteria</taxon>
        <taxon>Rhodocyclales</taxon>
        <taxon>Zoogloeaceae</taxon>
        <taxon>Thauera</taxon>
    </lineage>
</organism>
<proteinExistence type="predicted"/>
<reference evidence="1 2" key="1">
    <citation type="submission" date="2018-09" db="EMBL/GenBank/DDBJ databases">
        <title>Metagenome Assembled Genomes from an Advanced Water Purification Facility.</title>
        <authorList>
            <person name="Stamps B.W."/>
            <person name="Spear J.R."/>
        </authorList>
    </citation>
    <scope>NUCLEOTIDE SEQUENCE [LARGE SCALE GENOMIC DNA]</scope>
    <source>
        <strain evidence="1">Bin_27_1</strain>
    </source>
</reference>
<comment type="caution">
    <text evidence="1">The sequence shown here is derived from an EMBL/GenBank/DDBJ whole genome shotgun (WGS) entry which is preliminary data.</text>
</comment>
<sequence length="130" mass="13909">MDKANVSAGELAGQQAVELGELLARTVVSVAAAQEALDRHATDRLDAIERGDEDAPRVPPLWYTFTEVTLEVALSASVERASGSVPPRLMSRPVDARQVSLYGYQAASSLMVRLRLAPRQGMPDVSPPPA</sequence>
<dbReference type="AlphaFoldDB" id="A0A5C7SRM1"/>
<protein>
    <submittedName>
        <fullName evidence="1">Uncharacterized protein</fullName>
    </submittedName>
</protein>
<dbReference type="RefSeq" id="WP_004302864.1">
    <property type="nucleotide sequence ID" value="NZ_JAKLLK010000002.1"/>
</dbReference>